<keyword evidence="3" id="KW-0812">Transmembrane</keyword>
<dbReference type="AlphaFoldDB" id="A0A194AFC8"/>
<dbReference type="InterPro" id="IPR036013">
    <property type="entry name" value="Band_7/SPFH_dom_sf"/>
</dbReference>
<name>A0A194AFC8_9BACT</name>
<evidence type="ECO:0000256" key="3">
    <source>
        <dbReference type="ARBA" id="ARBA00022692"/>
    </source>
</evidence>
<dbReference type="InterPro" id="IPR010200">
    <property type="entry name" value="HflC"/>
</dbReference>
<dbReference type="SMART" id="SM00244">
    <property type="entry name" value="PHB"/>
    <property type="match status" value="1"/>
</dbReference>
<dbReference type="InterPro" id="IPR001107">
    <property type="entry name" value="Band_7"/>
</dbReference>
<dbReference type="Proteomes" id="UP000095200">
    <property type="component" value="Unassembled WGS sequence"/>
</dbReference>
<evidence type="ECO:0000256" key="6">
    <source>
        <dbReference type="PIRNR" id="PIRNR005651"/>
    </source>
</evidence>
<proteinExistence type="inferred from homology"/>
<evidence type="ECO:0000313" key="8">
    <source>
        <dbReference type="EMBL" id="GAU08038.1"/>
    </source>
</evidence>
<evidence type="ECO:0000313" key="9">
    <source>
        <dbReference type="Proteomes" id="UP000095200"/>
    </source>
</evidence>
<dbReference type="Gene3D" id="3.30.479.30">
    <property type="entry name" value="Band 7 domain"/>
    <property type="match status" value="1"/>
</dbReference>
<dbReference type="Pfam" id="PF01145">
    <property type="entry name" value="Band_7"/>
    <property type="match status" value="1"/>
</dbReference>
<comment type="similarity">
    <text evidence="2 6">Belongs to the band 7/mec-2 family. HflC subfamily.</text>
</comment>
<comment type="function">
    <text evidence="6">HflC and HflK could regulate a protease.</text>
</comment>
<keyword evidence="5" id="KW-0472">Membrane</keyword>
<dbReference type="CDD" id="cd03405">
    <property type="entry name" value="SPFH_HflC"/>
    <property type="match status" value="1"/>
</dbReference>
<comment type="subcellular location">
    <subcellularLocation>
        <location evidence="1">Membrane</location>
        <topology evidence="1">Single-pass membrane protein</topology>
    </subcellularLocation>
</comment>
<dbReference type="SUPFAM" id="SSF117892">
    <property type="entry name" value="Band 7/SPFH domain"/>
    <property type="match status" value="1"/>
</dbReference>
<feature type="domain" description="Band 7" evidence="7">
    <location>
        <begin position="23"/>
        <end position="185"/>
    </location>
</feature>
<dbReference type="PRINTS" id="PR00721">
    <property type="entry name" value="STOMATIN"/>
</dbReference>
<dbReference type="PIRSF" id="PIRSF005651">
    <property type="entry name" value="HflC"/>
    <property type="match status" value="1"/>
</dbReference>
<dbReference type="GO" id="GO:0016020">
    <property type="term" value="C:membrane"/>
    <property type="evidence" value="ECO:0007669"/>
    <property type="project" value="UniProtKB-SubCell"/>
</dbReference>
<dbReference type="NCBIfam" id="TIGR01932">
    <property type="entry name" value="hflC"/>
    <property type="match status" value="1"/>
</dbReference>
<accession>A0A194AFC8</accession>
<gene>
    <name evidence="8" type="ORF">DPF_0739</name>
</gene>
<dbReference type="OrthoDB" id="9812991at2"/>
<evidence type="ECO:0000259" key="7">
    <source>
        <dbReference type="SMART" id="SM00244"/>
    </source>
</evidence>
<sequence length="288" mass="32878">MTEKKIPTIIIIVVVALALGLFQSVYTVDQTQRAIVLQLGKPVGDSKGPGLHFKIPFVQNVIFFDNRILEYDAPPAEILTKDKKNLVVDNYSRWRISDPLLFYRTVHNIEGGRSRLDDIIYAELRVSLGRFTLTEIVSSDRAEIMSQVTEKANSLLKDYGILVLDVRIKRTDLPPENQKAIYGRMRAERERQAKQYRSEGRELGVKISTGADRERAIMLAKARKQAEVLKGEGDAMATEIYAKSLGQDPEFYRFVKSLEAYKQGLSRNTRLIMTPENDFLKFLEGYEK</sequence>
<dbReference type="STRING" id="1592317.DPF_0739"/>
<evidence type="ECO:0000256" key="2">
    <source>
        <dbReference type="ARBA" id="ARBA00007862"/>
    </source>
</evidence>
<keyword evidence="4" id="KW-1133">Transmembrane helix</keyword>
<dbReference type="InterPro" id="IPR001972">
    <property type="entry name" value="Stomatin_HflK_fam"/>
</dbReference>
<comment type="caution">
    <text evidence="8">The sequence shown here is derived from an EMBL/GenBank/DDBJ whole genome shotgun (WGS) entry which is preliminary data.</text>
</comment>
<evidence type="ECO:0000256" key="5">
    <source>
        <dbReference type="ARBA" id="ARBA00023136"/>
    </source>
</evidence>
<organism evidence="8 9">
    <name type="scientific">Desulfoplanes formicivorans</name>
    <dbReference type="NCBI Taxonomy" id="1592317"/>
    <lineage>
        <taxon>Bacteria</taxon>
        <taxon>Pseudomonadati</taxon>
        <taxon>Thermodesulfobacteriota</taxon>
        <taxon>Desulfovibrionia</taxon>
        <taxon>Desulfovibrionales</taxon>
        <taxon>Desulfoplanaceae</taxon>
        <taxon>Desulfoplanes</taxon>
    </lineage>
</organism>
<evidence type="ECO:0000256" key="4">
    <source>
        <dbReference type="ARBA" id="ARBA00022989"/>
    </source>
</evidence>
<dbReference type="PANTHER" id="PTHR42911:SF1">
    <property type="entry name" value="MODULATOR OF FTSH PROTEASE HFLC"/>
    <property type="match status" value="1"/>
</dbReference>
<keyword evidence="9" id="KW-1185">Reference proteome</keyword>
<dbReference type="EMBL" id="BDFE01000008">
    <property type="protein sequence ID" value="GAU08038.1"/>
    <property type="molecule type" value="Genomic_DNA"/>
</dbReference>
<evidence type="ECO:0000256" key="1">
    <source>
        <dbReference type="ARBA" id="ARBA00004167"/>
    </source>
</evidence>
<dbReference type="PANTHER" id="PTHR42911">
    <property type="entry name" value="MODULATOR OF FTSH PROTEASE HFLC"/>
    <property type="match status" value="1"/>
</dbReference>
<protein>
    <recommendedName>
        <fullName evidence="6">Protein HflC</fullName>
    </recommendedName>
</protein>
<reference evidence="9" key="1">
    <citation type="submission" date="2016-06" db="EMBL/GenBank/DDBJ databases">
        <title>Draft genome sequence of Desulfoplanes formicivorans strain Pf12B.</title>
        <authorList>
            <person name="Watanabe M."/>
            <person name="Kojima H."/>
            <person name="Fukui M."/>
        </authorList>
    </citation>
    <scope>NUCLEOTIDE SEQUENCE [LARGE SCALE GENOMIC DNA]</scope>
    <source>
        <strain evidence="9">Pf12B</strain>
    </source>
</reference>
<dbReference type="RefSeq" id="WP_069857520.1">
    <property type="nucleotide sequence ID" value="NZ_BDFE01000008.1"/>
</dbReference>